<evidence type="ECO:0000313" key="3">
    <source>
        <dbReference type="Proteomes" id="UP000016033"/>
    </source>
</evidence>
<accession>T5KH75</accession>
<name>T5KH75_MICMQ</name>
<gene>
    <name evidence="2" type="ORF">L687_19420</name>
</gene>
<protein>
    <recommendedName>
        <fullName evidence="1">DUF7507 domain-containing protein</fullName>
    </recommendedName>
</protein>
<dbReference type="InterPro" id="IPR055354">
    <property type="entry name" value="DUF7507"/>
</dbReference>
<evidence type="ECO:0000313" key="2">
    <source>
        <dbReference type="EMBL" id="EQM73701.1"/>
    </source>
</evidence>
<reference evidence="2 3" key="1">
    <citation type="journal article" date="2013" name="Genome Announc.">
        <title>Whole-genome sequences of five oyster-associated bacteria show potential for crude oil hydrocarbon degradation.</title>
        <authorList>
            <person name="Chauhan A."/>
            <person name="Green S."/>
            <person name="Pathak A."/>
            <person name="Thomas J."/>
            <person name="Venkatramanan R."/>
        </authorList>
    </citation>
    <scope>NUCLEOTIDE SEQUENCE [LARGE SCALE GENOMIC DNA]</scope>
    <source>
        <strain evidence="2 3">MF109</strain>
    </source>
</reference>
<sequence>PGAQITCTASYTTTAADYTADSLDNTATATGTPPSGTPPVSAPSTVEIPVVSAPALTVSKTADRTRITAAGETINYSFLVTNTGNVTLTGVTVTETAFTGTGTPPVVTCPAGAASLAAGATVTCTASYVVTQADI</sequence>
<dbReference type="InterPro" id="IPR047589">
    <property type="entry name" value="DUF11_rpt"/>
</dbReference>
<dbReference type="InterPro" id="IPR013783">
    <property type="entry name" value="Ig-like_fold"/>
</dbReference>
<dbReference type="Gene3D" id="2.60.40.10">
    <property type="entry name" value="Immunoglobulins"/>
    <property type="match status" value="1"/>
</dbReference>
<dbReference type="Proteomes" id="UP000016033">
    <property type="component" value="Unassembled WGS sequence"/>
</dbReference>
<organism evidence="2 3">
    <name type="scientific">Microbacterium maritypicum MF109</name>
    <dbReference type="NCBI Taxonomy" id="1333857"/>
    <lineage>
        <taxon>Bacteria</taxon>
        <taxon>Bacillati</taxon>
        <taxon>Actinomycetota</taxon>
        <taxon>Actinomycetes</taxon>
        <taxon>Micrococcales</taxon>
        <taxon>Microbacteriaceae</taxon>
        <taxon>Microbacterium</taxon>
    </lineage>
</organism>
<feature type="domain" description="DUF7507" evidence="1">
    <location>
        <begin position="1"/>
        <end position="40"/>
    </location>
</feature>
<dbReference type="EMBL" id="ATAO01000216">
    <property type="protein sequence ID" value="EQM73701.1"/>
    <property type="molecule type" value="Genomic_DNA"/>
</dbReference>
<feature type="non-terminal residue" evidence="2">
    <location>
        <position position="1"/>
    </location>
</feature>
<dbReference type="AlphaFoldDB" id="T5KH75"/>
<comment type="caution">
    <text evidence="2">The sequence shown here is derived from an EMBL/GenBank/DDBJ whole genome shotgun (WGS) entry which is preliminary data.</text>
</comment>
<feature type="domain" description="DUF7507" evidence="1">
    <location>
        <begin position="53"/>
        <end position="135"/>
    </location>
</feature>
<dbReference type="Pfam" id="PF24346">
    <property type="entry name" value="DUF7507"/>
    <property type="match status" value="2"/>
</dbReference>
<dbReference type="NCBIfam" id="TIGR01451">
    <property type="entry name" value="B_ant_repeat"/>
    <property type="match status" value="1"/>
</dbReference>
<evidence type="ECO:0000259" key="1">
    <source>
        <dbReference type="Pfam" id="PF24346"/>
    </source>
</evidence>
<dbReference type="GO" id="GO:0005975">
    <property type="term" value="P:carbohydrate metabolic process"/>
    <property type="evidence" value="ECO:0007669"/>
    <property type="project" value="UniProtKB-ARBA"/>
</dbReference>
<proteinExistence type="predicted"/>
<feature type="non-terminal residue" evidence="2">
    <location>
        <position position="135"/>
    </location>
</feature>